<dbReference type="EMBL" id="CP036279">
    <property type="protein sequence ID" value="QDU62836.1"/>
    <property type="molecule type" value="Genomic_DNA"/>
</dbReference>
<feature type="compositionally biased region" description="Low complexity" evidence="1">
    <location>
        <begin position="54"/>
        <end position="63"/>
    </location>
</feature>
<sequence length="389" mass="43313">MGGVGSFEEAGAQIRARNAQRDFDKQRRSFLTPSARKLGIDQGDVIRRLQEQAIQKAQQEAKQPLSERQKRDTRRQVSIDFRREAIPREQVAGAVNQLSDERIDRLNISDQEKAAGKKAFRESNQQILEREQQATSRQRIEDAIEGRGGNPQAEERRQRKLDEIDRRGRFSRYRAQEGKPAFVGGLRDKDAPKEAPNRDQPPPEPQHRPIDREGLIRDFETGGQRQGRGLGVGGRFQDRSDFGVRDATQPRQVSDVNALRQTPLANIQETPDEAIAEVRRSLGVGIGDPSSPISVIDGGEVGGGAQGQGEGGDQEGLQLQEEQKQLLEDVSGKTQEGNKQSIENQKSIVETLQTMNGTMEQFGQELAALKSQFGAAGERAKNVNRRRRG</sequence>
<feature type="compositionally biased region" description="Basic and acidic residues" evidence="1">
    <location>
        <begin position="186"/>
        <end position="197"/>
    </location>
</feature>
<dbReference type="RefSeq" id="WP_145259860.1">
    <property type="nucleotide sequence ID" value="NZ_CP036279.1"/>
</dbReference>
<feature type="compositionally biased region" description="Gly residues" evidence="1">
    <location>
        <begin position="224"/>
        <end position="234"/>
    </location>
</feature>
<feature type="compositionally biased region" description="Basic and acidic residues" evidence="1">
    <location>
        <begin position="128"/>
        <end position="145"/>
    </location>
</feature>
<feature type="region of interest" description="Disordered" evidence="1">
    <location>
        <begin position="54"/>
        <end position="83"/>
    </location>
</feature>
<reference evidence="2 3" key="1">
    <citation type="submission" date="2019-02" db="EMBL/GenBank/DDBJ databases">
        <title>Deep-cultivation of Planctomycetes and their phenomic and genomic characterization uncovers novel biology.</title>
        <authorList>
            <person name="Wiegand S."/>
            <person name="Jogler M."/>
            <person name="Boedeker C."/>
            <person name="Pinto D."/>
            <person name="Vollmers J."/>
            <person name="Rivas-Marin E."/>
            <person name="Kohn T."/>
            <person name="Peeters S.H."/>
            <person name="Heuer A."/>
            <person name="Rast P."/>
            <person name="Oberbeckmann S."/>
            <person name="Bunk B."/>
            <person name="Jeske O."/>
            <person name="Meyerdierks A."/>
            <person name="Storesund J.E."/>
            <person name="Kallscheuer N."/>
            <person name="Luecker S."/>
            <person name="Lage O.M."/>
            <person name="Pohl T."/>
            <person name="Merkel B.J."/>
            <person name="Hornburger P."/>
            <person name="Mueller R.-W."/>
            <person name="Bruemmer F."/>
            <person name="Labrenz M."/>
            <person name="Spormann A.M."/>
            <person name="Op den Camp H."/>
            <person name="Overmann J."/>
            <person name="Amann R."/>
            <person name="Jetten M.S.M."/>
            <person name="Mascher T."/>
            <person name="Medema M.H."/>
            <person name="Devos D.P."/>
            <person name="Kaster A.-K."/>
            <person name="Ovreas L."/>
            <person name="Rohde M."/>
            <person name="Galperin M.Y."/>
            <person name="Jogler C."/>
        </authorList>
    </citation>
    <scope>NUCLEOTIDE SEQUENCE [LARGE SCALE GENOMIC DNA]</scope>
    <source>
        <strain evidence="2 3">Pan216</strain>
    </source>
</reference>
<feature type="compositionally biased region" description="Polar residues" evidence="1">
    <location>
        <begin position="249"/>
        <end position="269"/>
    </location>
</feature>
<dbReference type="KEGG" id="knv:Pan216_37080"/>
<feature type="compositionally biased region" description="Gly residues" evidence="1">
    <location>
        <begin position="299"/>
        <end position="311"/>
    </location>
</feature>
<feature type="compositionally biased region" description="Basic and acidic residues" evidence="1">
    <location>
        <begin position="65"/>
        <end position="83"/>
    </location>
</feature>
<protein>
    <submittedName>
        <fullName evidence="2">Uncharacterized protein</fullName>
    </submittedName>
</protein>
<gene>
    <name evidence="2" type="ORF">Pan216_37080</name>
</gene>
<feature type="compositionally biased region" description="Basic and acidic residues" evidence="1">
    <location>
        <begin position="153"/>
        <end position="168"/>
    </location>
</feature>
<feature type="region of interest" description="Disordered" evidence="1">
    <location>
        <begin position="107"/>
        <end position="346"/>
    </location>
</feature>
<dbReference type="AlphaFoldDB" id="A0A518B796"/>
<feature type="compositionally biased region" description="Basic and acidic residues" evidence="1">
    <location>
        <begin position="205"/>
        <end position="220"/>
    </location>
</feature>
<dbReference type="Proteomes" id="UP000317093">
    <property type="component" value="Chromosome"/>
</dbReference>
<feature type="compositionally biased region" description="Polar residues" evidence="1">
    <location>
        <begin position="332"/>
        <end position="346"/>
    </location>
</feature>
<feature type="compositionally biased region" description="Basic and acidic residues" evidence="1">
    <location>
        <begin position="107"/>
        <end position="121"/>
    </location>
</feature>
<evidence type="ECO:0000313" key="3">
    <source>
        <dbReference type="Proteomes" id="UP000317093"/>
    </source>
</evidence>
<accession>A0A518B796</accession>
<name>A0A518B796_9BACT</name>
<evidence type="ECO:0000313" key="2">
    <source>
        <dbReference type="EMBL" id="QDU62836.1"/>
    </source>
</evidence>
<feature type="region of interest" description="Disordered" evidence="1">
    <location>
        <begin position="1"/>
        <end position="30"/>
    </location>
</feature>
<evidence type="ECO:0000256" key="1">
    <source>
        <dbReference type="SAM" id="MobiDB-lite"/>
    </source>
</evidence>
<feature type="compositionally biased region" description="Basic and acidic residues" evidence="1">
    <location>
        <begin position="321"/>
        <end position="331"/>
    </location>
</feature>
<keyword evidence="3" id="KW-1185">Reference proteome</keyword>
<organism evidence="2 3">
    <name type="scientific">Kolteria novifilia</name>
    <dbReference type="NCBI Taxonomy" id="2527975"/>
    <lineage>
        <taxon>Bacteria</taxon>
        <taxon>Pseudomonadati</taxon>
        <taxon>Planctomycetota</taxon>
        <taxon>Planctomycetia</taxon>
        <taxon>Kolteriales</taxon>
        <taxon>Kolteriaceae</taxon>
        <taxon>Kolteria</taxon>
    </lineage>
</organism>
<proteinExistence type="predicted"/>